<name>A0A0T9LDP1_YERKR</name>
<dbReference type="EMBL" id="CPYI01000008">
    <property type="protein sequence ID" value="CNE82971.1"/>
    <property type="molecule type" value="Genomic_DNA"/>
</dbReference>
<sequence>MSEEPSGLKVDIYESSRFSKALERLSEQQLMVVEDQIELIITTPEMGELKKGDLSYLRVHKFQLNNQLALLGYSWIEQKIELYLLSLSSHENFYQEQKRLRKADLKLIS</sequence>
<reference evidence="2 4" key="2">
    <citation type="submission" date="2017-05" db="EMBL/GenBank/DDBJ databases">
        <title>Whole genome sequencing of Yersinia kristensenii.</title>
        <authorList>
            <person name="Campioni F."/>
        </authorList>
    </citation>
    <scope>NUCLEOTIDE SEQUENCE [LARGE SCALE GENOMIC DNA]</scope>
    <source>
        <strain evidence="2 4">CFSAN060538</strain>
    </source>
</reference>
<evidence type="ECO:0000313" key="3">
    <source>
        <dbReference type="Proteomes" id="UP000045824"/>
    </source>
</evidence>
<keyword evidence="4" id="KW-1185">Reference proteome</keyword>
<gene>
    <name evidence="2" type="ORF">CBW52_15775</name>
    <name evidence="1" type="ORF">ERS008491_02377</name>
</gene>
<reference evidence="1 3" key="1">
    <citation type="submission" date="2015-03" db="EMBL/GenBank/DDBJ databases">
        <authorList>
            <person name="Murphy D."/>
        </authorList>
    </citation>
    <scope>NUCLEOTIDE SEQUENCE [LARGE SCALE GENOMIC DNA]</scope>
    <source>
        <strain evidence="1 3">FCF326</strain>
    </source>
</reference>
<dbReference type="RefSeq" id="WP_049562050.1">
    <property type="nucleotide sequence ID" value="NZ_CAWMAB010000008.1"/>
</dbReference>
<dbReference type="AlphaFoldDB" id="A0A0T9LDP1"/>
<dbReference type="Proteomes" id="UP000045824">
    <property type="component" value="Unassembled WGS sequence"/>
</dbReference>
<dbReference type="EMBL" id="NHOG01000018">
    <property type="protein sequence ID" value="OVZ79192.1"/>
    <property type="molecule type" value="Genomic_DNA"/>
</dbReference>
<evidence type="ECO:0000313" key="1">
    <source>
        <dbReference type="EMBL" id="CNE82971.1"/>
    </source>
</evidence>
<evidence type="ECO:0000313" key="2">
    <source>
        <dbReference type="EMBL" id="OVZ79192.1"/>
    </source>
</evidence>
<evidence type="ECO:0000313" key="4">
    <source>
        <dbReference type="Proteomes" id="UP000195840"/>
    </source>
</evidence>
<dbReference type="Pfam" id="PF15781">
    <property type="entry name" value="ParE-like_toxin"/>
    <property type="match status" value="1"/>
</dbReference>
<dbReference type="InterPro" id="IPR031552">
    <property type="entry name" value="ParE-like_toxin"/>
</dbReference>
<proteinExistence type="predicted"/>
<protein>
    <submittedName>
        <fullName evidence="2">Addiction module toxin RelE</fullName>
    </submittedName>
</protein>
<dbReference type="Proteomes" id="UP000195840">
    <property type="component" value="Unassembled WGS sequence"/>
</dbReference>
<accession>A0A0T9LDP1</accession>
<organism evidence="1 3">
    <name type="scientific">Yersinia kristensenii</name>
    <dbReference type="NCBI Taxonomy" id="28152"/>
    <lineage>
        <taxon>Bacteria</taxon>
        <taxon>Pseudomonadati</taxon>
        <taxon>Pseudomonadota</taxon>
        <taxon>Gammaproteobacteria</taxon>
        <taxon>Enterobacterales</taxon>
        <taxon>Yersiniaceae</taxon>
        <taxon>Yersinia</taxon>
    </lineage>
</organism>